<comment type="caution">
    <text evidence="1">The sequence shown here is derived from an EMBL/GenBank/DDBJ whole genome shotgun (WGS) entry which is preliminary data.</text>
</comment>
<name>A0A177TX95_9BASI</name>
<evidence type="ECO:0000313" key="2">
    <source>
        <dbReference type="Proteomes" id="UP000077521"/>
    </source>
</evidence>
<proteinExistence type="predicted"/>
<protein>
    <submittedName>
        <fullName evidence="1">Uncharacterized protein</fullName>
    </submittedName>
</protein>
<dbReference type="EMBL" id="LWDF02000353">
    <property type="protein sequence ID" value="KAE8250064.1"/>
    <property type="molecule type" value="Genomic_DNA"/>
</dbReference>
<reference evidence="1" key="1">
    <citation type="submission" date="2016-04" db="EMBL/GenBank/DDBJ databases">
        <authorList>
            <person name="Nguyen H.D."/>
            <person name="Samba Siva P."/>
            <person name="Cullis J."/>
            <person name="Levesque C.A."/>
            <person name="Hambleton S."/>
        </authorList>
    </citation>
    <scope>NUCLEOTIDE SEQUENCE</scope>
    <source>
        <strain evidence="1">DAOMC 236416</strain>
    </source>
</reference>
<organism evidence="1 2">
    <name type="scientific">Tilletia indica</name>
    <dbReference type="NCBI Taxonomy" id="43049"/>
    <lineage>
        <taxon>Eukaryota</taxon>
        <taxon>Fungi</taxon>
        <taxon>Dikarya</taxon>
        <taxon>Basidiomycota</taxon>
        <taxon>Ustilaginomycotina</taxon>
        <taxon>Exobasidiomycetes</taxon>
        <taxon>Tilletiales</taxon>
        <taxon>Tilletiaceae</taxon>
        <taxon>Tilletia</taxon>
    </lineage>
</organism>
<reference evidence="1" key="2">
    <citation type="journal article" date="2019" name="IMA Fungus">
        <title>Genome sequencing and comparison of five Tilletia species to identify candidate genes for the detection of regulated species infecting wheat.</title>
        <authorList>
            <person name="Nguyen H.D.T."/>
            <person name="Sultana T."/>
            <person name="Kesanakurti P."/>
            <person name="Hambleton S."/>
        </authorList>
    </citation>
    <scope>NUCLEOTIDE SEQUENCE</scope>
    <source>
        <strain evidence="1">DAOMC 236416</strain>
    </source>
</reference>
<keyword evidence="2" id="KW-1185">Reference proteome</keyword>
<accession>A0A177TX95</accession>
<sequence length="160" mass="18181">MNPSTTASSTPVRAISAKQAEEGNKWFALMQQISTEFMGVAKQPGGKTQPQDLMVDLFQNYLANCNKMFTKNSKHAAAEKQWPVMLDSIMEKLFPHPKNKYCYNRRMLQALMDKNDIKKMNQWQDLIEQLMSTQANQVTQALASDADYKVPATQLVAIVY</sequence>
<evidence type="ECO:0000313" key="1">
    <source>
        <dbReference type="EMBL" id="KAE8250064.1"/>
    </source>
</evidence>
<gene>
    <name evidence="1" type="ORF">A4X13_0g4965</name>
</gene>
<dbReference type="AlphaFoldDB" id="A0A177TX95"/>
<dbReference type="Proteomes" id="UP000077521">
    <property type="component" value="Unassembled WGS sequence"/>
</dbReference>